<proteinExistence type="predicted"/>
<gene>
    <name evidence="1" type="ORF">OLEAN_C08930</name>
</gene>
<dbReference type="KEGG" id="oai:OLEAN_C08930"/>
<organism evidence="1 2">
    <name type="scientific">Oleispira antarctica RB-8</name>
    <dbReference type="NCBI Taxonomy" id="698738"/>
    <lineage>
        <taxon>Bacteria</taxon>
        <taxon>Pseudomonadati</taxon>
        <taxon>Pseudomonadota</taxon>
        <taxon>Gammaproteobacteria</taxon>
        <taxon>Oceanospirillales</taxon>
        <taxon>Oceanospirillaceae</taxon>
        <taxon>Oleispira</taxon>
    </lineage>
</organism>
<name>R4YSH4_OLEAN</name>
<protein>
    <submittedName>
        <fullName evidence="1">Uncharacterized protein</fullName>
    </submittedName>
</protein>
<reference evidence="1 2" key="1">
    <citation type="journal article" date="2013" name="Nat. Commun.">
        <title>Genome sequence and functional genomic analysis of the oil-degrading bacterium Oleispira antarctica.</title>
        <authorList>
            <person name="Kube M."/>
            <person name="Chernikova T.N."/>
            <person name="Al-Ramahi Y."/>
            <person name="Beloqui A."/>
            <person name="Lopez-Cortez N."/>
            <person name="Guazzaroni M.E."/>
            <person name="Heipieper H.J."/>
            <person name="Klages S."/>
            <person name="Kotsyurbenko O.R."/>
            <person name="Langer I."/>
            <person name="Nechitaylo T.Y."/>
            <person name="Lunsdorf H."/>
            <person name="Fernandez M."/>
            <person name="Juarez S."/>
            <person name="Ciordia S."/>
            <person name="Singer A."/>
            <person name="Kagan O."/>
            <person name="Egorova O."/>
            <person name="Petit P.A."/>
            <person name="Stogios P."/>
            <person name="Kim Y."/>
            <person name="Tchigvintsev A."/>
            <person name="Flick R."/>
            <person name="Denaro R."/>
            <person name="Genovese M."/>
            <person name="Albar J.P."/>
            <person name="Reva O.N."/>
            <person name="Martinez-Gomariz M."/>
            <person name="Tran H."/>
            <person name="Ferrer M."/>
            <person name="Savchenko A."/>
            <person name="Yakunin A.F."/>
            <person name="Yakimov M.M."/>
            <person name="Golyshina O.V."/>
            <person name="Reinhardt R."/>
            <person name="Golyshin P.N."/>
        </authorList>
    </citation>
    <scope>NUCLEOTIDE SEQUENCE [LARGE SCALE GENOMIC DNA]</scope>
</reference>
<evidence type="ECO:0000313" key="1">
    <source>
        <dbReference type="EMBL" id="CCK75069.1"/>
    </source>
</evidence>
<dbReference type="EMBL" id="FO203512">
    <property type="protein sequence ID" value="CCK75069.1"/>
    <property type="molecule type" value="Genomic_DNA"/>
</dbReference>
<evidence type="ECO:0000313" key="2">
    <source>
        <dbReference type="Proteomes" id="UP000032749"/>
    </source>
</evidence>
<sequence length="69" mass="8134">MTRLRHYFSHISAIMRTKLLNYQTIARSGSTRIAKLQLLLTNLVYTLCNSYVYRLECPPLYKVCNTYTL</sequence>
<dbReference type="HOGENOM" id="CLU_2771826_0_0_6"/>
<keyword evidence="2" id="KW-1185">Reference proteome</keyword>
<dbReference type="STRING" id="698738.OLEAN_C08930"/>
<dbReference type="AlphaFoldDB" id="R4YSH4"/>
<dbReference type="Proteomes" id="UP000032749">
    <property type="component" value="Chromosome"/>
</dbReference>
<accession>R4YSH4</accession>